<feature type="compositionally biased region" description="Pro residues" evidence="1">
    <location>
        <begin position="82"/>
        <end position="91"/>
    </location>
</feature>
<protein>
    <submittedName>
        <fullName evidence="3">Uncharacterized protein</fullName>
    </submittedName>
</protein>
<dbReference type="OMA" id="AMTHAIQ"/>
<name>A0A2T4H4Y6_FUSCU</name>
<proteinExistence type="predicted"/>
<evidence type="ECO:0000313" key="4">
    <source>
        <dbReference type="Proteomes" id="UP000241587"/>
    </source>
</evidence>
<evidence type="ECO:0000313" key="3">
    <source>
        <dbReference type="EMBL" id="PTD10817.1"/>
    </source>
</evidence>
<reference evidence="3 4" key="1">
    <citation type="submission" date="2018-02" db="EMBL/GenBank/DDBJ databases">
        <title>Fusarium culmorum secondary metabolites in fungal-bacterial-plant interactions.</title>
        <authorList>
            <person name="Schmidt R."/>
        </authorList>
    </citation>
    <scope>NUCLEOTIDE SEQUENCE [LARGE SCALE GENOMIC DNA]</scope>
    <source>
        <strain evidence="3 4">PV</strain>
    </source>
</reference>
<feature type="region of interest" description="Disordered" evidence="1">
    <location>
        <begin position="62"/>
        <end position="98"/>
    </location>
</feature>
<organism evidence="3 4">
    <name type="scientific">Fusarium culmorum</name>
    <dbReference type="NCBI Taxonomy" id="5516"/>
    <lineage>
        <taxon>Eukaryota</taxon>
        <taxon>Fungi</taxon>
        <taxon>Dikarya</taxon>
        <taxon>Ascomycota</taxon>
        <taxon>Pezizomycotina</taxon>
        <taxon>Sordariomycetes</taxon>
        <taxon>Hypocreomycetidae</taxon>
        <taxon>Hypocreales</taxon>
        <taxon>Nectriaceae</taxon>
        <taxon>Fusarium</taxon>
    </lineage>
</organism>
<sequence>MSSSSILCLSLLPLLLRLLLFFFFFSFPSSSRLLSAAMTHAIQPPHPSVSSSSLSNGACFPMSSPSQGETLPRPEPRARPRLPTPATPNPPTATLSRTRQGGGGGIFFFFSNWYFCSCLCLCPCSYCYYYVYCYSFSIVSLLFRASSLLCIIVQCCCIRIEMMWPDKRQRVRLTACRHNDGLTPAQASVIFGIVQPFASKQSSGFNFPVRFVWQLGTKHLDLSTLPVSPKLDADTEY</sequence>
<accession>A0A2T4H4Y6</accession>
<evidence type="ECO:0000256" key="2">
    <source>
        <dbReference type="SAM" id="Phobius"/>
    </source>
</evidence>
<feature type="transmembrane region" description="Helical" evidence="2">
    <location>
        <begin position="129"/>
        <end position="160"/>
    </location>
</feature>
<keyword evidence="2" id="KW-0812">Transmembrane</keyword>
<evidence type="ECO:0000256" key="1">
    <source>
        <dbReference type="SAM" id="MobiDB-lite"/>
    </source>
</evidence>
<dbReference type="Proteomes" id="UP000241587">
    <property type="component" value="Unassembled WGS sequence"/>
</dbReference>
<keyword evidence="2" id="KW-1133">Transmembrane helix</keyword>
<dbReference type="OrthoDB" id="10488021at2759"/>
<dbReference type="EMBL" id="PVEM01000002">
    <property type="protein sequence ID" value="PTD10817.1"/>
    <property type="molecule type" value="Genomic_DNA"/>
</dbReference>
<dbReference type="AlphaFoldDB" id="A0A2T4H4Y6"/>
<keyword evidence="4" id="KW-1185">Reference proteome</keyword>
<comment type="caution">
    <text evidence="3">The sequence shown here is derived from an EMBL/GenBank/DDBJ whole genome shotgun (WGS) entry which is preliminary data.</text>
</comment>
<gene>
    <name evidence="3" type="ORF">FCULG_00011466</name>
</gene>
<keyword evidence="2" id="KW-0472">Membrane</keyword>